<evidence type="ECO:0000313" key="2">
    <source>
        <dbReference type="Proteomes" id="UP000191905"/>
    </source>
</evidence>
<accession>A0A1V8RWU6</accession>
<comment type="caution">
    <text evidence="1">The sequence shown here is derived from an EMBL/GenBank/DDBJ whole genome shotgun (WGS) entry which is preliminary data.</text>
</comment>
<dbReference type="EMBL" id="MDET01000001">
    <property type="protein sequence ID" value="OQM77633.1"/>
    <property type="molecule type" value="Genomic_DNA"/>
</dbReference>
<reference evidence="1 2" key="1">
    <citation type="journal article" date="2016" name="Int. J. Syst. Evol. Microbiol.">
        <title>Pseudaminobacter manganicus sp. nov., isolated from sludge of a manganese mine.</title>
        <authorList>
            <person name="Li J."/>
            <person name="Huang J."/>
            <person name="Liao S."/>
            <person name="Wang G."/>
        </authorList>
    </citation>
    <scope>NUCLEOTIDE SEQUENCE [LARGE SCALE GENOMIC DNA]</scope>
    <source>
        <strain evidence="1 2">JH-7</strain>
    </source>
</reference>
<proteinExistence type="predicted"/>
<dbReference type="OrthoDB" id="8566588at2"/>
<dbReference type="Proteomes" id="UP000191905">
    <property type="component" value="Unassembled WGS sequence"/>
</dbReference>
<organism evidence="1 2">
    <name type="scientific">Manganibacter manganicus</name>
    <dbReference type="NCBI Taxonomy" id="1873176"/>
    <lineage>
        <taxon>Bacteria</taxon>
        <taxon>Pseudomonadati</taxon>
        <taxon>Pseudomonadota</taxon>
        <taxon>Alphaproteobacteria</taxon>
        <taxon>Hyphomicrobiales</taxon>
        <taxon>Phyllobacteriaceae</taxon>
        <taxon>Manganibacter</taxon>
    </lineage>
</organism>
<name>A0A1V8RWU6_9HYPH</name>
<keyword evidence="2" id="KW-1185">Reference proteome</keyword>
<dbReference type="AlphaFoldDB" id="A0A1V8RWU6"/>
<dbReference type="RefSeq" id="WP_080917894.1">
    <property type="nucleotide sequence ID" value="NZ_MDET01000001.1"/>
</dbReference>
<protein>
    <submittedName>
        <fullName evidence="1">Uncharacterized protein</fullName>
    </submittedName>
</protein>
<gene>
    <name evidence="1" type="ORF">BFN67_02025</name>
</gene>
<sequence>MRLRPAGARALVTDAHAAASLEARRQIADTMDRFVERKAELPMSVQSAHHNLVEQTRVGTASSIAASMNRRGGWTQFSVHHLLGVGVRSDAAARSMRAFVGIEEIIRDLEGQFAHLPDVAQALAGLREEMKEWEQEFLAQALALGRAAFKPQLDEANELWRACVERWGRGAGYRDDIAGILEEWFRTNESLDAARRSVESGLNQIWKELVLDALIAATRIDGVVDGEDTE</sequence>
<evidence type="ECO:0000313" key="1">
    <source>
        <dbReference type="EMBL" id="OQM77633.1"/>
    </source>
</evidence>